<protein>
    <recommendedName>
        <fullName evidence="4">NAD(+) diphosphatase</fullName>
        <ecNumber evidence="4">3.6.1.22</ecNumber>
    </recommendedName>
</protein>
<dbReference type="InterPro" id="IPR000086">
    <property type="entry name" value="NUDIX_hydrolase_dom"/>
</dbReference>
<dbReference type="EC" id="3.6.1.22" evidence="4"/>
<keyword evidence="8" id="KW-0520">NAD</keyword>
<dbReference type="GO" id="GO:0005829">
    <property type="term" value="C:cytosol"/>
    <property type="evidence" value="ECO:0007669"/>
    <property type="project" value="TreeGrafter"/>
</dbReference>
<dbReference type="GO" id="GO:0006742">
    <property type="term" value="P:NADP+ catabolic process"/>
    <property type="evidence" value="ECO:0007669"/>
    <property type="project" value="TreeGrafter"/>
</dbReference>
<dbReference type="PROSITE" id="PS00893">
    <property type="entry name" value="NUDIX_BOX"/>
    <property type="match status" value="1"/>
</dbReference>
<dbReference type="Gene3D" id="3.90.79.10">
    <property type="entry name" value="Nucleoside Triphosphate Pyrophosphohydrolase"/>
    <property type="match status" value="1"/>
</dbReference>
<comment type="cofactor">
    <cofactor evidence="1">
        <name>Mg(2+)</name>
        <dbReference type="ChEBI" id="CHEBI:18420"/>
    </cofactor>
</comment>
<comment type="similarity">
    <text evidence="3">Belongs to the Nudix hydrolase family. NudC subfamily.</text>
</comment>
<evidence type="ECO:0000256" key="9">
    <source>
        <dbReference type="ARBA" id="ARBA00023679"/>
    </source>
</evidence>
<evidence type="ECO:0000256" key="6">
    <source>
        <dbReference type="ARBA" id="ARBA00022801"/>
    </source>
</evidence>
<dbReference type="SUPFAM" id="SSF55811">
    <property type="entry name" value="Nudix"/>
    <property type="match status" value="1"/>
</dbReference>
<dbReference type="InterPro" id="IPR049734">
    <property type="entry name" value="NudC-like_C"/>
</dbReference>
<evidence type="ECO:0000256" key="5">
    <source>
        <dbReference type="ARBA" id="ARBA00022723"/>
    </source>
</evidence>
<dbReference type="PANTHER" id="PTHR42904:SF6">
    <property type="entry name" value="NAD-CAPPED RNA HYDROLASE NUDT12"/>
    <property type="match status" value="1"/>
</dbReference>
<dbReference type="GO" id="GO:0046872">
    <property type="term" value="F:metal ion binding"/>
    <property type="evidence" value="ECO:0007669"/>
    <property type="project" value="UniProtKB-KW"/>
</dbReference>
<keyword evidence="6 11" id="KW-0378">Hydrolase</keyword>
<evidence type="ECO:0000256" key="4">
    <source>
        <dbReference type="ARBA" id="ARBA00012381"/>
    </source>
</evidence>
<feature type="domain" description="Nudix hydrolase" evidence="10">
    <location>
        <begin position="111"/>
        <end position="234"/>
    </location>
</feature>
<gene>
    <name evidence="11" type="primary">nudC</name>
    <name evidence="11" type="ordered locus">Bpet4672</name>
</gene>
<evidence type="ECO:0000256" key="3">
    <source>
        <dbReference type="ARBA" id="ARBA00009595"/>
    </source>
</evidence>
<dbReference type="NCBIfam" id="NF001299">
    <property type="entry name" value="PRK00241.1"/>
    <property type="match status" value="1"/>
</dbReference>
<dbReference type="CDD" id="cd03429">
    <property type="entry name" value="NUDIX_NADH_pyrophosphatase_Nudt13"/>
    <property type="match status" value="1"/>
</dbReference>
<dbReference type="Pfam" id="PF09297">
    <property type="entry name" value="Zn_ribbon_NUD"/>
    <property type="match status" value="1"/>
</dbReference>
<evidence type="ECO:0000313" key="12">
    <source>
        <dbReference type="Proteomes" id="UP000001225"/>
    </source>
</evidence>
<dbReference type="PROSITE" id="PS51462">
    <property type="entry name" value="NUDIX"/>
    <property type="match status" value="1"/>
</dbReference>
<sequence length="242" mass="26540">MREAGLDLPDAATCSVLGLRPETLQQVWLDNPQIRTTHLPATAEAPPGYAFRKLRALMADLGDRAALASRAFQISEWARTHKYCGVCTTPMQPVGHEFCMRCPACGMSAYPRISPAMMVLVRKGDSILLARHATYATARHTALAGFVEAGESIEDAIHREVMEEVGLRVDNLRYFGSQSWPFPHSLMIAFTAEYSGGELRLQADEIAEARWYGPGDALPEIPMRESIAGSLVRANLPAGIRS</sequence>
<dbReference type="KEGG" id="bpt:Bpet4672"/>
<keyword evidence="12" id="KW-1185">Reference proteome</keyword>
<dbReference type="STRING" id="94624.Bpet4672"/>
<dbReference type="InterPro" id="IPR015376">
    <property type="entry name" value="Znr_NADH_PPase"/>
</dbReference>
<accession>A9IFE5</accession>
<evidence type="ECO:0000256" key="7">
    <source>
        <dbReference type="ARBA" id="ARBA00022842"/>
    </source>
</evidence>
<dbReference type="GO" id="GO:0019677">
    <property type="term" value="P:NAD+ catabolic process"/>
    <property type="evidence" value="ECO:0007669"/>
    <property type="project" value="TreeGrafter"/>
</dbReference>
<dbReference type="InterPro" id="IPR050241">
    <property type="entry name" value="NAD-cap_RNA_hydrolase_NudC"/>
</dbReference>
<dbReference type="GO" id="GO:0035529">
    <property type="term" value="F:NADH pyrophosphatase activity"/>
    <property type="evidence" value="ECO:0007669"/>
    <property type="project" value="TreeGrafter"/>
</dbReference>
<dbReference type="PANTHER" id="PTHR42904">
    <property type="entry name" value="NUDIX HYDROLASE, NUDC SUBFAMILY"/>
    <property type="match status" value="1"/>
</dbReference>
<evidence type="ECO:0000256" key="1">
    <source>
        <dbReference type="ARBA" id="ARBA00001946"/>
    </source>
</evidence>
<evidence type="ECO:0000313" key="11">
    <source>
        <dbReference type="EMBL" id="CAP45023.1"/>
    </source>
</evidence>
<dbReference type="InterPro" id="IPR015797">
    <property type="entry name" value="NUDIX_hydrolase-like_dom_sf"/>
</dbReference>
<evidence type="ECO:0000259" key="10">
    <source>
        <dbReference type="PROSITE" id="PS51462"/>
    </source>
</evidence>
<dbReference type="eggNOG" id="COG2816">
    <property type="taxonomic scope" value="Bacteria"/>
</dbReference>
<dbReference type="EMBL" id="AM902716">
    <property type="protein sequence ID" value="CAP45023.1"/>
    <property type="molecule type" value="Genomic_DNA"/>
</dbReference>
<evidence type="ECO:0000256" key="2">
    <source>
        <dbReference type="ARBA" id="ARBA00001947"/>
    </source>
</evidence>
<organism evidence="11 12">
    <name type="scientific">Bordetella petrii (strain ATCC BAA-461 / DSM 12804 / CCUG 43448 / CIP 107267 / Se-1111R)</name>
    <dbReference type="NCBI Taxonomy" id="340100"/>
    <lineage>
        <taxon>Bacteria</taxon>
        <taxon>Pseudomonadati</taxon>
        <taxon>Pseudomonadota</taxon>
        <taxon>Betaproteobacteria</taxon>
        <taxon>Burkholderiales</taxon>
        <taxon>Alcaligenaceae</taxon>
        <taxon>Bordetella</taxon>
    </lineage>
</organism>
<dbReference type="Proteomes" id="UP000001225">
    <property type="component" value="Chromosome"/>
</dbReference>
<name>A9IFE5_BORPD</name>
<keyword evidence="5" id="KW-0479">Metal-binding</keyword>
<keyword evidence="7" id="KW-0460">Magnesium</keyword>
<dbReference type="AlphaFoldDB" id="A9IFE5"/>
<dbReference type="Pfam" id="PF00293">
    <property type="entry name" value="NUDIX"/>
    <property type="match status" value="1"/>
</dbReference>
<evidence type="ECO:0000256" key="8">
    <source>
        <dbReference type="ARBA" id="ARBA00023027"/>
    </source>
</evidence>
<comment type="catalytic activity">
    <reaction evidence="9">
        <text>a 5'-end NAD(+)-phospho-ribonucleoside in mRNA + H2O = a 5'-end phospho-adenosine-phospho-ribonucleoside in mRNA + beta-nicotinamide D-ribonucleotide + 2 H(+)</text>
        <dbReference type="Rhea" id="RHEA:60876"/>
        <dbReference type="Rhea" id="RHEA-COMP:15698"/>
        <dbReference type="Rhea" id="RHEA-COMP:15719"/>
        <dbReference type="ChEBI" id="CHEBI:14649"/>
        <dbReference type="ChEBI" id="CHEBI:15377"/>
        <dbReference type="ChEBI" id="CHEBI:15378"/>
        <dbReference type="ChEBI" id="CHEBI:144029"/>
        <dbReference type="ChEBI" id="CHEBI:144051"/>
    </reaction>
    <physiologicalReaction direction="left-to-right" evidence="9">
        <dbReference type="Rhea" id="RHEA:60877"/>
    </physiologicalReaction>
</comment>
<dbReference type="GO" id="GO:0110153">
    <property type="term" value="F:RNA NAD-cap (NMN-forming) hydrolase activity"/>
    <property type="evidence" value="ECO:0007669"/>
    <property type="project" value="RHEA"/>
</dbReference>
<proteinExistence type="inferred from homology"/>
<comment type="cofactor">
    <cofactor evidence="2">
        <name>Zn(2+)</name>
        <dbReference type="ChEBI" id="CHEBI:29105"/>
    </cofactor>
</comment>
<dbReference type="Gene3D" id="3.90.79.20">
    <property type="match status" value="1"/>
</dbReference>
<reference evidence="11 12" key="1">
    <citation type="journal article" date="2008" name="BMC Genomics">
        <title>The missing link: Bordetella petrii is endowed with both the metabolic versatility of environmental bacteria and virulence traits of pathogenic Bordetellae.</title>
        <authorList>
            <person name="Gross R."/>
            <person name="Guzman C.A."/>
            <person name="Sebaihia M."/>
            <person name="Martins Dos Santos V.A."/>
            <person name="Pieper D.H."/>
            <person name="Koebnik R."/>
            <person name="Lechner M."/>
            <person name="Bartels D."/>
            <person name="Buhrmester J."/>
            <person name="Choudhuri J.V."/>
            <person name="Ebensen T."/>
            <person name="Gaigalat L."/>
            <person name="Herrmann S."/>
            <person name="Khachane A.N."/>
            <person name="Larisch C."/>
            <person name="Link S."/>
            <person name="Linke B."/>
            <person name="Meyer F."/>
            <person name="Mormann S."/>
            <person name="Nakunst D."/>
            <person name="Rueckert C."/>
            <person name="Schneiker-Bekel S."/>
            <person name="Schulze K."/>
            <person name="Vorhoelter F.J."/>
            <person name="Yevsa T."/>
            <person name="Engle J.T."/>
            <person name="Goldman W.E."/>
            <person name="Puehler A."/>
            <person name="Goebel U.B."/>
            <person name="Goesmann A."/>
            <person name="Bloecker H."/>
            <person name="Kaiser O."/>
            <person name="Martinez-Arias R."/>
        </authorList>
    </citation>
    <scope>NUCLEOTIDE SEQUENCE [LARGE SCALE GENOMIC DNA]</scope>
    <source>
        <strain evidence="12">ATCC BAA-461 / DSM 12804 / CCUG 43448 / CIP 107267 / Se-1111R</strain>
    </source>
</reference>
<dbReference type="InterPro" id="IPR020084">
    <property type="entry name" value="NUDIX_hydrolase_CS"/>
</dbReference>